<organism evidence="4 5">
    <name type="scientific">Cellulomonas bogoriensis 69B4 = DSM 16987</name>
    <dbReference type="NCBI Taxonomy" id="1386082"/>
    <lineage>
        <taxon>Bacteria</taxon>
        <taxon>Bacillati</taxon>
        <taxon>Actinomycetota</taxon>
        <taxon>Actinomycetes</taxon>
        <taxon>Micrococcales</taxon>
        <taxon>Cellulomonadaceae</taxon>
        <taxon>Cellulomonas</taxon>
    </lineage>
</organism>
<feature type="compositionally biased region" description="Basic and acidic residues" evidence="1">
    <location>
        <begin position="212"/>
        <end position="227"/>
    </location>
</feature>
<feature type="region of interest" description="Disordered" evidence="1">
    <location>
        <begin position="67"/>
        <end position="126"/>
    </location>
</feature>
<dbReference type="EMBL" id="AXCZ01000003">
    <property type="protein sequence ID" value="KGM14419.1"/>
    <property type="molecule type" value="Genomic_DNA"/>
</dbReference>
<keyword evidence="5" id="KW-1185">Reference proteome</keyword>
<gene>
    <name evidence="4" type="ORF">N869_10985</name>
</gene>
<feature type="compositionally biased region" description="Low complexity" evidence="1">
    <location>
        <begin position="72"/>
        <end position="89"/>
    </location>
</feature>
<feature type="compositionally biased region" description="Pro residues" evidence="1">
    <location>
        <begin position="18"/>
        <end position="31"/>
    </location>
</feature>
<accession>A0A0A0C4X7</accession>
<evidence type="ECO:0000313" key="5">
    <source>
        <dbReference type="Proteomes" id="UP000054314"/>
    </source>
</evidence>
<evidence type="ECO:0000256" key="2">
    <source>
        <dbReference type="SAM" id="Phobius"/>
    </source>
</evidence>
<feature type="region of interest" description="Disordered" evidence="1">
    <location>
        <begin position="1"/>
        <end position="43"/>
    </location>
</feature>
<feature type="region of interest" description="Disordered" evidence="1">
    <location>
        <begin position="207"/>
        <end position="227"/>
    </location>
</feature>
<keyword evidence="2" id="KW-1133">Transmembrane helix</keyword>
<feature type="compositionally biased region" description="Acidic residues" evidence="1">
    <location>
        <begin position="90"/>
        <end position="119"/>
    </location>
</feature>
<feature type="domain" description="Putative host cell surface-exposed lipoprotein Ltp-like HTH region" evidence="3">
    <location>
        <begin position="126"/>
        <end position="170"/>
    </location>
</feature>
<dbReference type="Pfam" id="PF07553">
    <property type="entry name" value="Lipoprotein_Ltp"/>
    <property type="match status" value="2"/>
</dbReference>
<dbReference type="AlphaFoldDB" id="A0A0A0C4X7"/>
<dbReference type="Gene3D" id="1.10.10.10">
    <property type="entry name" value="Winged helix-like DNA-binding domain superfamily/Winged helix DNA-binding domain"/>
    <property type="match status" value="2"/>
</dbReference>
<sequence>MSDSHSHQQGLPAGQHPPQEPHPGQHPPQQPTPSGQTARPWFRKKRVIIPAGVLAFFIMVGALSGGADDGPEPVATATPTVEATPTDEPSPADEPEAPAEEPEAVEEEPDADAAAEEEAPAGTVSQQNAYRSAQSYLSFTAFSRTGLIQQLSSDYGEGYPLEDAEFAVARLEAEGEVDWLEQAVKSAENYLSFTSFSRSGLIEQLSSQHGEGFTREQAEHAADEVGL</sequence>
<feature type="transmembrane region" description="Helical" evidence="2">
    <location>
        <begin position="47"/>
        <end position="67"/>
    </location>
</feature>
<proteinExistence type="predicted"/>
<protein>
    <recommendedName>
        <fullName evidence="3">Putative host cell surface-exposed lipoprotein Ltp-like HTH region domain-containing protein</fullName>
    </recommendedName>
</protein>
<feature type="domain" description="Putative host cell surface-exposed lipoprotein Ltp-like HTH region" evidence="3">
    <location>
        <begin position="178"/>
        <end position="224"/>
    </location>
</feature>
<evidence type="ECO:0000259" key="3">
    <source>
        <dbReference type="Pfam" id="PF07553"/>
    </source>
</evidence>
<evidence type="ECO:0000313" key="4">
    <source>
        <dbReference type="EMBL" id="KGM14419.1"/>
    </source>
</evidence>
<evidence type="ECO:0000256" key="1">
    <source>
        <dbReference type="SAM" id="MobiDB-lite"/>
    </source>
</evidence>
<keyword evidence="2" id="KW-0472">Membrane</keyword>
<dbReference type="InterPro" id="IPR036388">
    <property type="entry name" value="WH-like_DNA-bd_sf"/>
</dbReference>
<dbReference type="Proteomes" id="UP000054314">
    <property type="component" value="Unassembled WGS sequence"/>
</dbReference>
<comment type="caution">
    <text evidence="4">The sequence shown here is derived from an EMBL/GenBank/DDBJ whole genome shotgun (WGS) entry which is preliminary data.</text>
</comment>
<reference evidence="4 5" key="1">
    <citation type="submission" date="2013-08" db="EMBL/GenBank/DDBJ databases">
        <title>Genome sequencing of Cellulomonas bogoriensis 69B4.</title>
        <authorList>
            <person name="Chen F."/>
            <person name="Li Y."/>
            <person name="Wang G."/>
        </authorList>
    </citation>
    <scope>NUCLEOTIDE SEQUENCE [LARGE SCALE GENOMIC DNA]</scope>
    <source>
        <strain evidence="4 5">69B4</strain>
    </source>
</reference>
<dbReference type="RefSeq" id="WP_052104802.1">
    <property type="nucleotide sequence ID" value="NZ_AXCZ01000003.1"/>
</dbReference>
<name>A0A0A0C4X7_9CELL</name>
<keyword evidence="2" id="KW-0812">Transmembrane</keyword>
<dbReference type="InterPro" id="IPR011434">
    <property type="entry name" value="Ltp-like_HTH"/>
</dbReference>